<name>A0A7G9YA48_9EURY</name>
<keyword evidence="1" id="KW-0472">Membrane</keyword>
<gene>
    <name evidence="2" type="ORF">FLDMJCPK_00003</name>
</gene>
<evidence type="ECO:0000313" key="2">
    <source>
        <dbReference type="EMBL" id="QNO44882.1"/>
    </source>
</evidence>
<reference evidence="2" key="1">
    <citation type="submission" date="2020-06" db="EMBL/GenBank/DDBJ databases">
        <title>Unique genomic features of the anaerobic methanotrophic archaea.</title>
        <authorList>
            <person name="Chadwick G.L."/>
            <person name="Skennerton C.T."/>
            <person name="Laso-Perez R."/>
            <person name="Leu A.O."/>
            <person name="Speth D.R."/>
            <person name="Yu H."/>
            <person name="Morgan-Lang C."/>
            <person name="Hatzenpichler R."/>
            <person name="Goudeau D."/>
            <person name="Malmstrom R."/>
            <person name="Brazelton W.J."/>
            <person name="Woyke T."/>
            <person name="Hallam S.J."/>
            <person name="Tyson G.W."/>
            <person name="Wegener G."/>
            <person name="Boetius A."/>
            <person name="Orphan V."/>
        </authorList>
    </citation>
    <scope>NUCLEOTIDE SEQUENCE</scope>
</reference>
<protein>
    <submittedName>
        <fullName evidence="2">Uncharacterized protein</fullName>
    </submittedName>
</protein>
<organism evidence="2">
    <name type="scientific">Candidatus Methanogaster sp. ANME-2c ERB4</name>
    <dbReference type="NCBI Taxonomy" id="2759911"/>
    <lineage>
        <taxon>Archaea</taxon>
        <taxon>Methanobacteriati</taxon>
        <taxon>Methanobacteriota</taxon>
        <taxon>Stenosarchaea group</taxon>
        <taxon>Methanomicrobia</taxon>
        <taxon>Methanosarcinales</taxon>
        <taxon>ANME-2 cluster</taxon>
        <taxon>Candidatus Methanogasteraceae</taxon>
        <taxon>Candidatus Methanogaster</taxon>
    </lineage>
</organism>
<sequence>MHPALLIFLLLVISTLTLALMILLWIPFVCRFELKRDPDGDPVQRIEVRWLFLSRVIDGFAATWQEYRREEKEDAKMDVGRIFELFRTLHHPVTALARRARLSHKTQDLTKFSPLIVTRLVKTLL</sequence>
<dbReference type="EMBL" id="MT631034">
    <property type="protein sequence ID" value="QNO44882.1"/>
    <property type="molecule type" value="Genomic_DNA"/>
</dbReference>
<feature type="transmembrane region" description="Helical" evidence="1">
    <location>
        <begin position="6"/>
        <end position="26"/>
    </location>
</feature>
<evidence type="ECO:0000256" key="1">
    <source>
        <dbReference type="SAM" id="Phobius"/>
    </source>
</evidence>
<accession>A0A7G9YA48</accession>
<proteinExistence type="predicted"/>
<keyword evidence="1" id="KW-1133">Transmembrane helix</keyword>
<dbReference type="AlphaFoldDB" id="A0A7G9YA48"/>
<keyword evidence="1" id="KW-0812">Transmembrane</keyword>